<sequence>MQQMYRNFLTDLEKFGIASQTRPRMRAFGRSVTRPKDSFSVVFELAAKDDGKIAPLSMHLLHIRNELNPQIFAPQAFALWTLLESLMHMLQILQIEPVKNLLNGCSNGLLKPLLQPLSRFFTTICDLRFARDFRGQEKQ</sequence>
<accession>A0ABP0TRC9</accession>
<evidence type="ECO:0000313" key="2">
    <source>
        <dbReference type="Proteomes" id="UP001497512"/>
    </source>
</evidence>
<dbReference type="EMBL" id="OZ019906">
    <property type="protein sequence ID" value="CAK9203157.1"/>
    <property type="molecule type" value="Genomic_DNA"/>
</dbReference>
<reference evidence="1" key="1">
    <citation type="submission" date="2024-02" db="EMBL/GenBank/DDBJ databases">
        <authorList>
            <consortium name="ELIXIR-Norway"/>
            <consortium name="Elixir Norway"/>
        </authorList>
    </citation>
    <scope>NUCLEOTIDE SEQUENCE</scope>
</reference>
<organism evidence="1 2">
    <name type="scientific">Sphagnum troendelagicum</name>
    <dbReference type="NCBI Taxonomy" id="128251"/>
    <lineage>
        <taxon>Eukaryota</taxon>
        <taxon>Viridiplantae</taxon>
        <taxon>Streptophyta</taxon>
        <taxon>Embryophyta</taxon>
        <taxon>Bryophyta</taxon>
        <taxon>Sphagnophytina</taxon>
        <taxon>Sphagnopsida</taxon>
        <taxon>Sphagnales</taxon>
        <taxon>Sphagnaceae</taxon>
        <taxon>Sphagnum</taxon>
    </lineage>
</organism>
<dbReference type="Proteomes" id="UP001497512">
    <property type="component" value="Chromosome 14"/>
</dbReference>
<protein>
    <submittedName>
        <fullName evidence="1">Uncharacterized protein</fullName>
    </submittedName>
</protein>
<name>A0ABP0TRC9_9BRYO</name>
<evidence type="ECO:0000313" key="1">
    <source>
        <dbReference type="EMBL" id="CAK9203157.1"/>
    </source>
</evidence>
<proteinExistence type="predicted"/>
<gene>
    <name evidence="1" type="ORF">CSSPTR1EN2_LOCUS6746</name>
</gene>
<keyword evidence="2" id="KW-1185">Reference proteome</keyword>